<dbReference type="EMBL" id="LAQI01000146">
    <property type="protein sequence ID" value="KKY17660.1"/>
    <property type="molecule type" value="Genomic_DNA"/>
</dbReference>
<feature type="transmembrane region" description="Helical" evidence="1">
    <location>
        <begin position="182"/>
        <end position="208"/>
    </location>
</feature>
<name>A0A0G2GL70_9PEZI</name>
<feature type="transmembrane region" description="Helical" evidence="1">
    <location>
        <begin position="28"/>
        <end position="51"/>
    </location>
</feature>
<keyword evidence="1" id="KW-0812">Transmembrane</keyword>
<proteinExistence type="predicted"/>
<dbReference type="Proteomes" id="UP000034182">
    <property type="component" value="Unassembled WGS sequence"/>
</dbReference>
<sequence length="217" mass="22752">MDLDFSNVSPYDIYSISVPTNSTTSYGVLFLASLLSASSITALSGSTVLGYGTENLADATFNTRDPTLGLNADFMTYAMYRRASKNATALLDASTLASLAQDTFSTFFQHFVSSNLSLDAGGSWGYQTLDARLPADLLPPMDASAAVNASYAAALAAPDTNRSSAAVVRVATPVQVLRMDRVAVALSVGILLFLGAVAVVVGVLRWTYFVGVDGGFD</sequence>
<gene>
    <name evidence="2" type="ORF">UCDDS831_g06277</name>
</gene>
<evidence type="ECO:0000256" key="1">
    <source>
        <dbReference type="SAM" id="Phobius"/>
    </source>
</evidence>
<evidence type="ECO:0000313" key="3">
    <source>
        <dbReference type="Proteomes" id="UP000034182"/>
    </source>
</evidence>
<evidence type="ECO:0000313" key="2">
    <source>
        <dbReference type="EMBL" id="KKY17660.1"/>
    </source>
</evidence>
<accession>A0A0G2GL70</accession>
<keyword evidence="1" id="KW-0472">Membrane</keyword>
<reference evidence="2 3" key="1">
    <citation type="submission" date="2015-03" db="EMBL/GenBank/DDBJ databases">
        <authorList>
            <person name="Morales-Cruz A."/>
            <person name="Amrine K.C."/>
            <person name="Cantu D."/>
        </authorList>
    </citation>
    <scope>NUCLEOTIDE SEQUENCE [LARGE SCALE GENOMIC DNA]</scope>
    <source>
        <strain evidence="2">DS831</strain>
    </source>
</reference>
<protein>
    <submittedName>
        <fullName evidence="2">Uncharacterized protein</fullName>
    </submittedName>
</protein>
<comment type="caution">
    <text evidence="2">The sequence shown here is derived from an EMBL/GenBank/DDBJ whole genome shotgun (WGS) entry which is preliminary data.</text>
</comment>
<reference evidence="2 3" key="2">
    <citation type="submission" date="2015-05" db="EMBL/GenBank/DDBJ databases">
        <title>Distinctive expansion of gene families associated with plant cell wall degradation and secondary metabolism in the genomes of grapevine trunk pathogens.</title>
        <authorList>
            <person name="Lawrence D.P."/>
            <person name="Travadon R."/>
            <person name="Rolshausen P.E."/>
            <person name="Baumgartner K."/>
        </authorList>
    </citation>
    <scope>NUCLEOTIDE SEQUENCE [LARGE SCALE GENOMIC DNA]</scope>
    <source>
        <strain evidence="2">DS831</strain>
    </source>
</reference>
<keyword evidence="1" id="KW-1133">Transmembrane helix</keyword>
<dbReference type="AlphaFoldDB" id="A0A0G2GL70"/>
<organism evidence="2 3">
    <name type="scientific">Diplodia seriata</name>
    <dbReference type="NCBI Taxonomy" id="420778"/>
    <lineage>
        <taxon>Eukaryota</taxon>
        <taxon>Fungi</taxon>
        <taxon>Dikarya</taxon>
        <taxon>Ascomycota</taxon>
        <taxon>Pezizomycotina</taxon>
        <taxon>Dothideomycetes</taxon>
        <taxon>Dothideomycetes incertae sedis</taxon>
        <taxon>Botryosphaeriales</taxon>
        <taxon>Botryosphaeriaceae</taxon>
        <taxon>Diplodia</taxon>
    </lineage>
</organism>